<reference evidence="3 4" key="1">
    <citation type="submission" date="2023-06" db="EMBL/GenBank/DDBJ databases">
        <title>Roseiconus lacunae JC819 isolated from Gulf of Mannar region, Tamil Nadu.</title>
        <authorList>
            <person name="Pk S."/>
            <person name="Ch S."/>
            <person name="Ch V.R."/>
        </authorList>
    </citation>
    <scope>NUCLEOTIDE SEQUENCE [LARGE SCALE GENOMIC DNA]</scope>
    <source>
        <strain evidence="3 4">JC819</strain>
    </source>
</reference>
<feature type="chain" id="PRO_5046508981" description="Tetratricopeptide repeat protein" evidence="2">
    <location>
        <begin position="21"/>
        <end position="201"/>
    </location>
</feature>
<accession>A0ABT7PLK6</accession>
<feature type="region of interest" description="Disordered" evidence="1">
    <location>
        <begin position="99"/>
        <end position="142"/>
    </location>
</feature>
<feature type="compositionally biased region" description="Low complexity" evidence="1">
    <location>
        <begin position="46"/>
        <end position="63"/>
    </location>
</feature>
<keyword evidence="4" id="KW-1185">Reference proteome</keyword>
<protein>
    <recommendedName>
        <fullName evidence="5">Tetratricopeptide repeat protein</fullName>
    </recommendedName>
</protein>
<sequence length="201" mass="21750">MFRFITIAVGTLLFTAAATAQTIQLPSFQTFRYSGSVVVPDQGATSLGSVRRSASRSRSVGSGNITRRGFGQRAGSATGSTGDSSVHVTIIDHDAIDRQLRGLPTRPVTGSAVPKSTRDALKPPRQPGGTSRDRDQSDPDAEGKALVRYARSQYRAGKRSAAFDIYQLAISKLSPRLAELAKAERDRVFPAEQRRLLRGQY</sequence>
<feature type="compositionally biased region" description="Basic and acidic residues" evidence="1">
    <location>
        <begin position="131"/>
        <end position="142"/>
    </location>
</feature>
<feature type="region of interest" description="Disordered" evidence="1">
    <location>
        <begin position="45"/>
        <end position="84"/>
    </location>
</feature>
<gene>
    <name evidence="3" type="ORF">QTN89_18060</name>
</gene>
<evidence type="ECO:0000313" key="4">
    <source>
        <dbReference type="Proteomes" id="UP001239462"/>
    </source>
</evidence>
<dbReference type="EMBL" id="JASZZN010000013">
    <property type="protein sequence ID" value="MDM4017358.1"/>
    <property type="molecule type" value="Genomic_DNA"/>
</dbReference>
<evidence type="ECO:0008006" key="5">
    <source>
        <dbReference type="Google" id="ProtNLM"/>
    </source>
</evidence>
<comment type="caution">
    <text evidence="3">The sequence shown here is derived from an EMBL/GenBank/DDBJ whole genome shotgun (WGS) entry which is preliminary data.</text>
</comment>
<evidence type="ECO:0000256" key="1">
    <source>
        <dbReference type="SAM" id="MobiDB-lite"/>
    </source>
</evidence>
<name>A0ABT7PLK6_9BACT</name>
<evidence type="ECO:0000256" key="2">
    <source>
        <dbReference type="SAM" id="SignalP"/>
    </source>
</evidence>
<evidence type="ECO:0000313" key="3">
    <source>
        <dbReference type="EMBL" id="MDM4017358.1"/>
    </source>
</evidence>
<feature type="signal peptide" evidence="2">
    <location>
        <begin position="1"/>
        <end position="20"/>
    </location>
</feature>
<organism evidence="3 4">
    <name type="scientific">Roseiconus lacunae</name>
    <dbReference type="NCBI Taxonomy" id="2605694"/>
    <lineage>
        <taxon>Bacteria</taxon>
        <taxon>Pseudomonadati</taxon>
        <taxon>Planctomycetota</taxon>
        <taxon>Planctomycetia</taxon>
        <taxon>Pirellulales</taxon>
        <taxon>Pirellulaceae</taxon>
        <taxon>Roseiconus</taxon>
    </lineage>
</organism>
<keyword evidence="2" id="KW-0732">Signal</keyword>
<feature type="compositionally biased region" description="Low complexity" evidence="1">
    <location>
        <begin position="74"/>
        <end position="84"/>
    </location>
</feature>
<dbReference type="RefSeq" id="WP_149499076.1">
    <property type="nucleotide sequence ID" value="NZ_JASZZN010000013.1"/>
</dbReference>
<proteinExistence type="predicted"/>
<dbReference type="Proteomes" id="UP001239462">
    <property type="component" value="Unassembled WGS sequence"/>
</dbReference>